<evidence type="ECO:0000313" key="6">
    <source>
        <dbReference type="Proteomes" id="UP000244924"/>
    </source>
</evidence>
<dbReference type="EMBL" id="OMOQ01000002">
    <property type="protein sequence ID" value="SPH23518.1"/>
    <property type="molecule type" value="Genomic_DNA"/>
</dbReference>
<sequence>MRQAPDALMLFAAGLGTRMGALSASRPKPLVEVAGRPLLDHALMQADAAGIGRIVINLHYLPEQIRAHLADRSDLLFSDETETVLETGGGLKNALPVLGPGPVFTLNTDAVWTGANPLGELRAAWDPASMDALLLLVPKDSAIGHVGAGDFDLSRHGRLTRGRAFVYTGAQILNPAGLAAIEETAFSLNVLWDRMLAEGRLFGIVHQGHWCDVGRPESIALAETLIREGGNV</sequence>
<evidence type="ECO:0000256" key="3">
    <source>
        <dbReference type="ARBA" id="ARBA00022842"/>
    </source>
</evidence>
<dbReference type="CDD" id="cd06422">
    <property type="entry name" value="NTP_transferase_like_1"/>
    <property type="match status" value="1"/>
</dbReference>
<protein>
    <submittedName>
        <fullName evidence="5">Bifunctional protein GlmU</fullName>
        <ecNumber evidence="5">2.3.1.157</ecNumber>
    </submittedName>
</protein>
<accession>A0A2R8BJG3</accession>
<dbReference type="InterPro" id="IPR050065">
    <property type="entry name" value="GlmU-like"/>
</dbReference>
<keyword evidence="3" id="KW-0460">Magnesium</keyword>
<dbReference type="AlphaFoldDB" id="A0A2R8BJG3"/>
<dbReference type="InterPro" id="IPR025877">
    <property type="entry name" value="MobA-like_NTP_Trfase"/>
</dbReference>
<dbReference type="InterPro" id="IPR029044">
    <property type="entry name" value="Nucleotide-diphossugar_trans"/>
</dbReference>
<name>A0A2R8BJG3_9RHOB</name>
<dbReference type="GO" id="GO:0019134">
    <property type="term" value="F:glucosamine-1-phosphate N-acetyltransferase activity"/>
    <property type="evidence" value="ECO:0007669"/>
    <property type="project" value="UniProtKB-EC"/>
</dbReference>
<reference evidence="5 6" key="1">
    <citation type="submission" date="2018-03" db="EMBL/GenBank/DDBJ databases">
        <authorList>
            <person name="Keele B.F."/>
        </authorList>
    </citation>
    <scope>NUCLEOTIDE SEQUENCE [LARGE SCALE GENOMIC DNA]</scope>
    <source>
        <strain evidence="5 6">CECT 8626</strain>
    </source>
</reference>
<proteinExistence type="predicted"/>
<keyword evidence="5" id="KW-0012">Acyltransferase</keyword>
<evidence type="ECO:0000256" key="2">
    <source>
        <dbReference type="ARBA" id="ARBA00022695"/>
    </source>
</evidence>
<evidence type="ECO:0000259" key="4">
    <source>
        <dbReference type="Pfam" id="PF12804"/>
    </source>
</evidence>
<keyword evidence="2" id="KW-0548">Nucleotidyltransferase</keyword>
<dbReference type="PANTHER" id="PTHR43584:SF8">
    <property type="entry name" value="N-ACETYLMURAMATE ALPHA-1-PHOSPHATE URIDYLYLTRANSFERASE"/>
    <property type="match status" value="1"/>
</dbReference>
<dbReference type="OrthoDB" id="9788272at2"/>
<gene>
    <name evidence="5" type="primary">glmU_1</name>
    <name evidence="5" type="ORF">DEA8626_02582</name>
</gene>
<keyword evidence="6" id="KW-1185">Reference proteome</keyword>
<dbReference type="SUPFAM" id="SSF53448">
    <property type="entry name" value="Nucleotide-diphospho-sugar transferases"/>
    <property type="match status" value="1"/>
</dbReference>
<organism evidence="5 6">
    <name type="scientific">Albidovulum aquaemixtae</name>
    <dbReference type="NCBI Taxonomy" id="1542388"/>
    <lineage>
        <taxon>Bacteria</taxon>
        <taxon>Pseudomonadati</taxon>
        <taxon>Pseudomonadota</taxon>
        <taxon>Alphaproteobacteria</taxon>
        <taxon>Rhodobacterales</taxon>
        <taxon>Paracoccaceae</taxon>
        <taxon>Albidovulum</taxon>
    </lineage>
</organism>
<feature type="domain" description="MobA-like NTP transferase" evidence="4">
    <location>
        <begin position="10"/>
        <end position="132"/>
    </location>
</feature>
<dbReference type="RefSeq" id="WP_108853619.1">
    <property type="nucleotide sequence ID" value="NZ_OMOQ01000002.1"/>
</dbReference>
<dbReference type="Pfam" id="PF12804">
    <property type="entry name" value="NTP_transf_3"/>
    <property type="match status" value="1"/>
</dbReference>
<evidence type="ECO:0000256" key="1">
    <source>
        <dbReference type="ARBA" id="ARBA00022679"/>
    </source>
</evidence>
<dbReference type="Proteomes" id="UP000244924">
    <property type="component" value="Unassembled WGS sequence"/>
</dbReference>
<dbReference type="PANTHER" id="PTHR43584">
    <property type="entry name" value="NUCLEOTIDYL TRANSFERASE"/>
    <property type="match status" value="1"/>
</dbReference>
<dbReference type="EC" id="2.3.1.157" evidence="5"/>
<dbReference type="Gene3D" id="3.90.550.10">
    <property type="entry name" value="Spore Coat Polysaccharide Biosynthesis Protein SpsA, Chain A"/>
    <property type="match status" value="1"/>
</dbReference>
<dbReference type="GO" id="GO:0016779">
    <property type="term" value="F:nucleotidyltransferase activity"/>
    <property type="evidence" value="ECO:0007669"/>
    <property type="project" value="UniProtKB-KW"/>
</dbReference>
<keyword evidence="1 5" id="KW-0808">Transferase</keyword>
<evidence type="ECO:0000313" key="5">
    <source>
        <dbReference type="EMBL" id="SPH23518.1"/>
    </source>
</evidence>